<reference evidence="4" key="1">
    <citation type="submission" date="2021-01" db="EMBL/GenBank/DDBJ databases">
        <authorList>
            <person name="Corre E."/>
            <person name="Pelletier E."/>
            <person name="Niang G."/>
            <person name="Scheremetjew M."/>
            <person name="Finn R."/>
            <person name="Kale V."/>
            <person name="Holt S."/>
            <person name="Cochrane G."/>
            <person name="Meng A."/>
            <person name="Brown T."/>
            <person name="Cohen L."/>
        </authorList>
    </citation>
    <scope>NUCLEOTIDE SEQUENCE</scope>
    <source>
        <strain evidence="4">CCMP645</strain>
    </source>
</reference>
<dbReference type="Gene3D" id="1.10.287.70">
    <property type="match status" value="1"/>
</dbReference>
<dbReference type="Gene3D" id="1.10.287.630">
    <property type="entry name" value="Helix hairpin bin"/>
    <property type="match status" value="1"/>
</dbReference>
<dbReference type="InterPro" id="IPR013099">
    <property type="entry name" value="K_chnl_dom"/>
</dbReference>
<keyword evidence="2" id="KW-0812">Transmembrane</keyword>
<sequence>MTTVGYGDVTPTNTVERLVATAYLVIGATFFGIITGNMMNLVASVDMKQTMARQKLDFVLAYAKERHFPPELLARLQKFYRHYLREAMDVTVERQILDELSPPLRSELLQFFTAHIVSEVDIFKGLGDDLIASVCNSLVPMSAAPNDVIYAERNDATAIYLLTLGSCQLVHSPTRTQTRPDHIRYVHQNQVFGDDLFTNPRRVHAARAVTFCLIYRLQRLVIEELALFFPTLANRLQGRRTSLTGCKNRIKTIVAIRADSNLRRLERAHSNGSEGAASGASQRSDAADETGVGTQSERRSSAVLAGNDDASDGDVGCGGGRGSWHGPMSSMKAESNAEGAKGWQCLAVAPNRRHPSCGKLLHHRNSSVSSLTESLTGVSALGDVLREVRMREALEAPCDETVKESSVHRAKSRREIRADVRGDGRGDLRSSKNPTSPENRRRQSDQNGAA</sequence>
<keyword evidence="2" id="KW-0472">Membrane</keyword>
<dbReference type="SUPFAM" id="SSF81324">
    <property type="entry name" value="Voltage-gated potassium channels"/>
    <property type="match status" value="1"/>
</dbReference>
<feature type="domain" description="Cyclic nucleotide-binding" evidence="3">
    <location>
        <begin position="122"/>
        <end position="210"/>
    </location>
</feature>
<feature type="transmembrane region" description="Helical" evidence="2">
    <location>
        <begin position="20"/>
        <end position="43"/>
    </location>
</feature>
<dbReference type="Gene3D" id="2.60.120.10">
    <property type="entry name" value="Jelly Rolls"/>
    <property type="match status" value="1"/>
</dbReference>
<dbReference type="AlphaFoldDB" id="A0A7S4C6K7"/>
<evidence type="ECO:0000256" key="2">
    <source>
        <dbReference type="SAM" id="Phobius"/>
    </source>
</evidence>
<keyword evidence="2" id="KW-1133">Transmembrane helix</keyword>
<gene>
    <name evidence="4" type="ORF">PCAR00345_LOCUS41250</name>
</gene>
<dbReference type="InterPro" id="IPR051413">
    <property type="entry name" value="K/Na_HCN_channel"/>
</dbReference>
<organism evidence="4">
    <name type="scientific">Chrysotila carterae</name>
    <name type="common">Marine alga</name>
    <name type="synonym">Syracosphaera carterae</name>
    <dbReference type="NCBI Taxonomy" id="13221"/>
    <lineage>
        <taxon>Eukaryota</taxon>
        <taxon>Haptista</taxon>
        <taxon>Haptophyta</taxon>
        <taxon>Prymnesiophyceae</taxon>
        <taxon>Isochrysidales</taxon>
        <taxon>Isochrysidaceae</taxon>
        <taxon>Chrysotila</taxon>
    </lineage>
</organism>
<name>A0A7S4C6K7_CHRCT</name>
<dbReference type="InterPro" id="IPR014710">
    <property type="entry name" value="RmlC-like_jellyroll"/>
</dbReference>
<feature type="region of interest" description="Disordered" evidence="1">
    <location>
        <begin position="268"/>
        <end position="335"/>
    </location>
</feature>
<dbReference type="CDD" id="cd00038">
    <property type="entry name" value="CAP_ED"/>
    <property type="match status" value="1"/>
</dbReference>
<feature type="compositionally biased region" description="Low complexity" evidence="1">
    <location>
        <begin position="272"/>
        <end position="281"/>
    </location>
</feature>
<dbReference type="GO" id="GO:0035725">
    <property type="term" value="P:sodium ion transmembrane transport"/>
    <property type="evidence" value="ECO:0007669"/>
    <property type="project" value="TreeGrafter"/>
</dbReference>
<evidence type="ECO:0000259" key="3">
    <source>
        <dbReference type="PROSITE" id="PS50042"/>
    </source>
</evidence>
<dbReference type="InterPro" id="IPR018490">
    <property type="entry name" value="cNMP-bd_dom_sf"/>
</dbReference>
<proteinExistence type="predicted"/>
<dbReference type="GO" id="GO:0005249">
    <property type="term" value="F:voltage-gated potassium channel activity"/>
    <property type="evidence" value="ECO:0007669"/>
    <property type="project" value="TreeGrafter"/>
</dbReference>
<feature type="compositionally biased region" description="Basic and acidic residues" evidence="1">
    <location>
        <begin position="402"/>
        <end position="430"/>
    </location>
</feature>
<dbReference type="PANTHER" id="PTHR45689">
    <property type="entry name" value="I[[H]] CHANNEL, ISOFORM E"/>
    <property type="match status" value="1"/>
</dbReference>
<evidence type="ECO:0000313" key="4">
    <source>
        <dbReference type="EMBL" id="CAE0788541.1"/>
    </source>
</evidence>
<feature type="region of interest" description="Disordered" evidence="1">
    <location>
        <begin position="402"/>
        <end position="450"/>
    </location>
</feature>
<dbReference type="Pfam" id="PF07885">
    <property type="entry name" value="Ion_trans_2"/>
    <property type="match status" value="1"/>
</dbReference>
<dbReference type="SMART" id="SM00100">
    <property type="entry name" value="cNMP"/>
    <property type="match status" value="1"/>
</dbReference>
<accession>A0A7S4C6K7</accession>
<dbReference type="PROSITE" id="PS50042">
    <property type="entry name" value="CNMP_BINDING_3"/>
    <property type="match status" value="1"/>
</dbReference>
<dbReference type="GO" id="GO:0098855">
    <property type="term" value="C:HCN channel complex"/>
    <property type="evidence" value="ECO:0007669"/>
    <property type="project" value="TreeGrafter"/>
</dbReference>
<dbReference type="SUPFAM" id="SSF51206">
    <property type="entry name" value="cAMP-binding domain-like"/>
    <property type="match status" value="1"/>
</dbReference>
<dbReference type="GO" id="GO:0003254">
    <property type="term" value="P:regulation of membrane depolarization"/>
    <property type="evidence" value="ECO:0007669"/>
    <property type="project" value="TreeGrafter"/>
</dbReference>
<evidence type="ECO:0000256" key="1">
    <source>
        <dbReference type="SAM" id="MobiDB-lite"/>
    </source>
</evidence>
<dbReference type="InterPro" id="IPR000595">
    <property type="entry name" value="cNMP-bd_dom"/>
</dbReference>
<protein>
    <recommendedName>
        <fullName evidence="3">Cyclic nucleotide-binding domain-containing protein</fullName>
    </recommendedName>
</protein>
<dbReference type="EMBL" id="HBIZ01067429">
    <property type="protein sequence ID" value="CAE0788541.1"/>
    <property type="molecule type" value="Transcribed_RNA"/>
</dbReference>
<dbReference type="PANTHER" id="PTHR45689:SF5">
    <property type="entry name" value="I[[H]] CHANNEL, ISOFORM E"/>
    <property type="match status" value="1"/>
</dbReference>